<gene>
    <name evidence="3" type="ORF">KDK95_15945</name>
</gene>
<dbReference type="GO" id="GO:0003677">
    <property type="term" value="F:DNA binding"/>
    <property type="evidence" value="ECO:0007669"/>
    <property type="project" value="InterPro"/>
</dbReference>
<evidence type="ECO:0000256" key="1">
    <source>
        <dbReference type="SAM" id="MobiDB-lite"/>
    </source>
</evidence>
<dbReference type="PROSITE" id="PS50943">
    <property type="entry name" value="HTH_CROC1"/>
    <property type="match status" value="1"/>
</dbReference>
<dbReference type="Proteomes" id="UP000676325">
    <property type="component" value="Unassembled WGS sequence"/>
</dbReference>
<sequence length="227" mass="23887">MSARLKPLTPERSAVHRFGALLRRLRIEAGFSQPELSAKLYTSKSTLSRAETGVRLLPRDLAEACDELLGAGGTLLTAWLHADSAPSIDSPGERPRRGSAALTFIPCLCTLALQCSAVGGLDPSFPAATTARRTEGFPAAACTAEGQRDRGRPLGLGRADRGVYSRSLQGDAHQEPPSARSSPRVAIRSRSRARGPARQAAGGALLHSRYPLGRSPFAVAPVAVGCV</sequence>
<name>A0A941EC90_9ACTN</name>
<dbReference type="SUPFAM" id="SSF47413">
    <property type="entry name" value="lambda repressor-like DNA-binding domains"/>
    <property type="match status" value="1"/>
</dbReference>
<dbReference type="InterPro" id="IPR010982">
    <property type="entry name" value="Lambda_DNA-bd_dom_sf"/>
</dbReference>
<dbReference type="CDD" id="cd00093">
    <property type="entry name" value="HTH_XRE"/>
    <property type="match status" value="1"/>
</dbReference>
<evidence type="ECO:0000313" key="4">
    <source>
        <dbReference type="Proteomes" id="UP000676325"/>
    </source>
</evidence>
<dbReference type="EMBL" id="JAGSOH010000042">
    <property type="protein sequence ID" value="MBR7827812.1"/>
    <property type="molecule type" value="Genomic_DNA"/>
</dbReference>
<comment type="caution">
    <text evidence="3">The sequence shown here is derived from an EMBL/GenBank/DDBJ whole genome shotgun (WGS) entry which is preliminary data.</text>
</comment>
<dbReference type="Pfam" id="PF13560">
    <property type="entry name" value="HTH_31"/>
    <property type="match status" value="1"/>
</dbReference>
<reference evidence="3" key="1">
    <citation type="submission" date="2021-04" db="EMBL/GenBank/DDBJ databases">
        <title>Genome based classification of Actinospica acidithermotolerans sp. nov., an actinobacterium isolated from an Indonesian hot spring.</title>
        <authorList>
            <person name="Kusuma A.B."/>
            <person name="Putra K.E."/>
            <person name="Nafisah S."/>
            <person name="Loh J."/>
            <person name="Nouioui I."/>
            <person name="Goodfellow M."/>
        </authorList>
    </citation>
    <scope>NUCLEOTIDE SEQUENCE</scope>
    <source>
        <strain evidence="3">MGRD01-02</strain>
    </source>
</reference>
<dbReference type="AlphaFoldDB" id="A0A941EC90"/>
<feature type="domain" description="HTH cro/C1-type" evidence="2">
    <location>
        <begin position="22"/>
        <end position="75"/>
    </location>
</feature>
<organism evidence="3 4">
    <name type="scientific">Actinospica acidithermotolerans</name>
    <dbReference type="NCBI Taxonomy" id="2828514"/>
    <lineage>
        <taxon>Bacteria</taxon>
        <taxon>Bacillati</taxon>
        <taxon>Actinomycetota</taxon>
        <taxon>Actinomycetes</taxon>
        <taxon>Catenulisporales</taxon>
        <taxon>Actinospicaceae</taxon>
        <taxon>Actinospica</taxon>
    </lineage>
</organism>
<dbReference type="SMART" id="SM00530">
    <property type="entry name" value="HTH_XRE"/>
    <property type="match status" value="1"/>
</dbReference>
<dbReference type="Gene3D" id="1.10.260.40">
    <property type="entry name" value="lambda repressor-like DNA-binding domains"/>
    <property type="match status" value="1"/>
</dbReference>
<proteinExistence type="predicted"/>
<feature type="region of interest" description="Disordered" evidence="1">
    <location>
        <begin position="166"/>
        <end position="200"/>
    </location>
</feature>
<evidence type="ECO:0000313" key="3">
    <source>
        <dbReference type="EMBL" id="MBR7827812.1"/>
    </source>
</evidence>
<dbReference type="InterPro" id="IPR001387">
    <property type="entry name" value="Cro/C1-type_HTH"/>
</dbReference>
<protein>
    <submittedName>
        <fullName evidence="3">Helix-turn-helix domain-containing protein</fullName>
    </submittedName>
</protein>
<accession>A0A941EC90</accession>
<dbReference type="RefSeq" id="WP_212518954.1">
    <property type="nucleotide sequence ID" value="NZ_JAGSOH010000042.1"/>
</dbReference>
<keyword evidence="4" id="KW-1185">Reference proteome</keyword>
<evidence type="ECO:0000259" key="2">
    <source>
        <dbReference type="PROSITE" id="PS50943"/>
    </source>
</evidence>